<dbReference type="NCBIfam" id="NF006052">
    <property type="entry name" value="PRK08199.1"/>
    <property type="match status" value="1"/>
</dbReference>
<feature type="domain" description="Thiamine pyrophosphate enzyme N-terminal TPP-binding" evidence="6">
    <location>
        <begin position="5"/>
        <end position="120"/>
    </location>
</feature>
<dbReference type="Proteomes" id="UP000808914">
    <property type="component" value="Unassembled WGS sequence"/>
</dbReference>
<feature type="domain" description="Thiamine pyrophosphate enzyme TPP-binding" evidence="5">
    <location>
        <begin position="390"/>
        <end position="538"/>
    </location>
</feature>
<comment type="similarity">
    <text evidence="1 3">Belongs to the TPP enzyme family.</text>
</comment>
<dbReference type="RefSeq" id="WP_205003151.1">
    <property type="nucleotide sequence ID" value="NZ_JAFBER010000007.1"/>
</dbReference>
<dbReference type="CDD" id="cd07035">
    <property type="entry name" value="TPP_PYR_POX_like"/>
    <property type="match status" value="1"/>
</dbReference>
<comment type="caution">
    <text evidence="7">The sequence shown here is derived from an EMBL/GenBank/DDBJ whole genome shotgun (WGS) entry which is preliminary data.</text>
</comment>
<dbReference type="EMBL" id="JAFBER010000007">
    <property type="protein sequence ID" value="MBM7645218.1"/>
    <property type="molecule type" value="Genomic_DNA"/>
</dbReference>
<name>A0ABS2PZ44_9BACL</name>
<dbReference type="PANTHER" id="PTHR18968:SF120">
    <property type="entry name" value="ACETOLACTATE SYNTHASE LARGE SUBUNIT"/>
    <property type="match status" value="1"/>
</dbReference>
<dbReference type="PANTHER" id="PTHR18968">
    <property type="entry name" value="THIAMINE PYROPHOSPHATE ENZYMES"/>
    <property type="match status" value="1"/>
</dbReference>
<proteinExistence type="inferred from homology"/>
<evidence type="ECO:0000259" key="4">
    <source>
        <dbReference type="Pfam" id="PF00205"/>
    </source>
</evidence>
<dbReference type="PROSITE" id="PS00187">
    <property type="entry name" value="TPP_ENZYMES"/>
    <property type="match status" value="1"/>
</dbReference>
<dbReference type="Pfam" id="PF02775">
    <property type="entry name" value="TPP_enzyme_C"/>
    <property type="match status" value="1"/>
</dbReference>
<dbReference type="InterPro" id="IPR045229">
    <property type="entry name" value="TPP_enz"/>
</dbReference>
<dbReference type="CDD" id="cd00568">
    <property type="entry name" value="TPP_enzymes"/>
    <property type="match status" value="1"/>
</dbReference>
<dbReference type="SUPFAM" id="SSF52467">
    <property type="entry name" value="DHS-like NAD/FAD-binding domain"/>
    <property type="match status" value="1"/>
</dbReference>
<sequence length="562" mass="62121">MTEYMTSAEALIRCLEIEDINHVFCVPGESYLPVLDNLYEHPRIKLISGRHEGGVSFMAEGYAKATGKPGIVFATRGVGAGNLTIGVHTAYQDSTPMVVFLGQVHSKFRGREGFQEVDLEQFFAPIAKWTVEIRDAERMPELVQRALRIAQSGRPGPVVVSLPEDVLKEKAEMRFAKKFEKSRPLGDPSLIRKCLSLLKKAERPVILAGGGIKFSDAEAVLAAFSETMDLPVLSSFRRHDVMANDHSHYAGHLGLGPLPCVLETVRQADVILAIGTRLSEVTTQDYSLITSDHKLIHIDISDQVAGRHFPVETSVIADAKMALEQLLEAAKESGCSPQWGNWRKERREAYVRASCLPPDFEEDHDNGCNLKNIFKIIQDSMPEDTVITNDAGNFAGWLHSFYQFKQPKTYIGPTSGAMGYGMPAAIGAKLADPARPVVSLSGDGGFMMTVQELETAARYHIPIIAIVFNNAMYGTIRMHQEKHYPGRVVGTSLGRVNFNKLAEAVHIDSCYVNSTMEFEAVFKQLSNGQIKQPVLIEVMMDPDHISVSQTIDDIRHKAKIKG</sequence>
<protein>
    <submittedName>
        <fullName evidence="7">Acetolactate synthase-1/2/3 large subunit</fullName>
        <ecNumber evidence="7">2.2.1.6</ecNumber>
    </submittedName>
</protein>
<keyword evidence="2 3" id="KW-0786">Thiamine pyrophosphate</keyword>
<dbReference type="InterPro" id="IPR012000">
    <property type="entry name" value="Thiamin_PyroP_enz_cen_dom"/>
</dbReference>
<dbReference type="GO" id="GO:0003984">
    <property type="term" value="F:acetolactate synthase activity"/>
    <property type="evidence" value="ECO:0007669"/>
    <property type="project" value="UniProtKB-EC"/>
</dbReference>
<keyword evidence="7" id="KW-0808">Transferase</keyword>
<evidence type="ECO:0000259" key="5">
    <source>
        <dbReference type="Pfam" id="PF02775"/>
    </source>
</evidence>
<evidence type="ECO:0000313" key="8">
    <source>
        <dbReference type="Proteomes" id="UP000808914"/>
    </source>
</evidence>
<reference evidence="7 8" key="1">
    <citation type="submission" date="2021-01" db="EMBL/GenBank/DDBJ databases">
        <title>Genomic Encyclopedia of Type Strains, Phase IV (KMG-IV): sequencing the most valuable type-strain genomes for metagenomic binning, comparative biology and taxonomic classification.</title>
        <authorList>
            <person name="Goeker M."/>
        </authorList>
    </citation>
    <scope>NUCLEOTIDE SEQUENCE [LARGE SCALE GENOMIC DNA]</scope>
    <source>
        <strain evidence="7 8">DSM 28236</strain>
    </source>
</reference>
<organism evidence="7 8">
    <name type="scientific">Scopulibacillus daqui</name>
    <dbReference type="NCBI Taxonomy" id="1469162"/>
    <lineage>
        <taxon>Bacteria</taxon>
        <taxon>Bacillati</taxon>
        <taxon>Bacillota</taxon>
        <taxon>Bacilli</taxon>
        <taxon>Bacillales</taxon>
        <taxon>Sporolactobacillaceae</taxon>
        <taxon>Scopulibacillus</taxon>
    </lineage>
</organism>
<dbReference type="InterPro" id="IPR029035">
    <property type="entry name" value="DHS-like_NAD/FAD-binding_dom"/>
</dbReference>
<evidence type="ECO:0000256" key="2">
    <source>
        <dbReference type="ARBA" id="ARBA00023052"/>
    </source>
</evidence>
<evidence type="ECO:0000256" key="1">
    <source>
        <dbReference type="ARBA" id="ARBA00007812"/>
    </source>
</evidence>
<dbReference type="InterPro" id="IPR000399">
    <property type="entry name" value="TPP-bd_CS"/>
</dbReference>
<dbReference type="InterPro" id="IPR011766">
    <property type="entry name" value="TPP_enzyme_TPP-bd"/>
</dbReference>
<dbReference type="InterPro" id="IPR012001">
    <property type="entry name" value="Thiamin_PyroP_enz_TPP-bd_dom"/>
</dbReference>
<dbReference type="Pfam" id="PF02776">
    <property type="entry name" value="TPP_enzyme_N"/>
    <property type="match status" value="1"/>
</dbReference>
<dbReference type="EC" id="2.2.1.6" evidence="7"/>
<dbReference type="Gene3D" id="3.40.50.970">
    <property type="match status" value="2"/>
</dbReference>
<dbReference type="SUPFAM" id="SSF52518">
    <property type="entry name" value="Thiamin diphosphate-binding fold (THDP-binding)"/>
    <property type="match status" value="2"/>
</dbReference>
<dbReference type="Pfam" id="PF00205">
    <property type="entry name" value="TPP_enzyme_M"/>
    <property type="match status" value="1"/>
</dbReference>
<evidence type="ECO:0000259" key="6">
    <source>
        <dbReference type="Pfam" id="PF02776"/>
    </source>
</evidence>
<evidence type="ECO:0000256" key="3">
    <source>
        <dbReference type="RuleBase" id="RU362132"/>
    </source>
</evidence>
<evidence type="ECO:0000313" key="7">
    <source>
        <dbReference type="EMBL" id="MBM7645218.1"/>
    </source>
</evidence>
<accession>A0ABS2PZ44</accession>
<gene>
    <name evidence="7" type="ORF">JOD45_001429</name>
</gene>
<keyword evidence="8" id="KW-1185">Reference proteome</keyword>
<dbReference type="Gene3D" id="3.40.50.1220">
    <property type="entry name" value="TPP-binding domain"/>
    <property type="match status" value="1"/>
</dbReference>
<dbReference type="InterPro" id="IPR029061">
    <property type="entry name" value="THDP-binding"/>
</dbReference>
<feature type="domain" description="Thiamine pyrophosphate enzyme central" evidence="4">
    <location>
        <begin position="191"/>
        <end position="326"/>
    </location>
</feature>